<sequence length="61" mass="5804">MLPGPVRAGRTPPGALGEGAGGPKFCASALAGRECDTGVGGKTRLGWAALAATKAGGQQPG</sequence>
<accession>A0ABP3P5Y3</accession>
<evidence type="ECO:0000313" key="3">
    <source>
        <dbReference type="Proteomes" id="UP001500729"/>
    </source>
</evidence>
<dbReference type="EMBL" id="BAAAGS010000072">
    <property type="protein sequence ID" value="GAA0557035.1"/>
    <property type="molecule type" value="Genomic_DNA"/>
</dbReference>
<evidence type="ECO:0000256" key="1">
    <source>
        <dbReference type="SAM" id="MobiDB-lite"/>
    </source>
</evidence>
<gene>
    <name evidence="2" type="ORF">GCM10009533_63360</name>
</gene>
<feature type="region of interest" description="Disordered" evidence="1">
    <location>
        <begin position="1"/>
        <end position="22"/>
    </location>
</feature>
<evidence type="ECO:0000313" key="2">
    <source>
        <dbReference type="EMBL" id="GAA0557035.1"/>
    </source>
</evidence>
<comment type="caution">
    <text evidence="2">The sequence shown here is derived from an EMBL/GenBank/DDBJ whole genome shotgun (WGS) entry which is preliminary data.</text>
</comment>
<dbReference type="Proteomes" id="UP001500729">
    <property type="component" value="Unassembled WGS sequence"/>
</dbReference>
<reference evidence="3" key="1">
    <citation type="journal article" date="2019" name="Int. J. Syst. Evol. Microbiol.">
        <title>The Global Catalogue of Microorganisms (GCM) 10K type strain sequencing project: providing services to taxonomists for standard genome sequencing and annotation.</title>
        <authorList>
            <consortium name="The Broad Institute Genomics Platform"/>
            <consortium name="The Broad Institute Genome Sequencing Center for Infectious Disease"/>
            <person name="Wu L."/>
            <person name="Ma J."/>
        </authorList>
    </citation>
    <scope>NUCLEOTIDE SEQUENCE [LARGE SCALE GENOMIC DNA]</scope>
    <source>
        <strain evidence="3">JCM 10303</strain>
    </source>
</reference>
<name>A0ABP3P5Y3_SACER</name>
<protein>
    <submittedName>
        <fullName evidence="2">Uncharacterized protein</fullName>
    </submittedName>
</protein>
<organism evidence="2 3">
    <name type="scientific">Saccharopolyspora erythraea</name>
    <name type="common">Streptomyces erythraeus</name>
    <dbReference type="NCBI Taxonomy" id="1836"/>
    <lineage>
        <taxon>Bacteria</taxon>
        <taxon>Bacillati</taxon>
        <taxon>Actinomycetota</taxon>
        <taxon>Actinomycetes</taxon>
        <taxon>Pseudonocardiales</taxon>
        <taxon>Pseudonocardiaceae</taxon>
        <taxon>Saccharopolyspora</taxon>
    </lineage>
</organism>
<proteinExistence type="predicted"/>
<keyword evidence="3" id="KW-1185">Reference proteome</keyword>